<comment type="similarity">
    <text evidence="1">Belongs to the AB hydrolase superfamily. AB hydrolase 4 family.</text>
</comment>
<keyword evidence="4" id="KW-1185">Reference proteome</keyword>
<gene>
    <name evidence="3" type="ORF">ABDB84_18460</name>
</gene>
<dbReference type="InterPro" id="IPR012020">
    <property type="entry name" value="ABHD4"/>
</dbReference>
<evidence type="ECO:0000256" key="1">
    <source>
        <dbReference type="ARBA" id="ARBA00010884"/>
    </source>
</evidence>
<evidence type="ECO:0000313" key="3">
    <source>
        <dbReference type="EMBL" id="MEN3070473.1"/>
    </source>
</evidence>
<comment type="caution">
    <text evidence="3">The sequence shown here is derived from an EMBL/GenBank/DDBJ whole genome shotgun (WGS) entry which is preliminary data.</text>
</comment>
<dbReference type="Proteomes" id="UP001410394">
    <property type="component" value="Unassembled WGS sequence"/>
</dbReference>
<reference evidence="3 4" key="1">
    <citation type="journal article" date="2018" name="Int. J. Syst. Evol. Microbiol.">
        <title>Uliginosibacterium sediminicola sp. nov., isolated from freshwater sediment.</title>
        <authorList>
            <person name="Hwang W.M."/>
            <person name="Kim S.M."/>
            <person name="Kang K."/>
            <person name="Ahn T.Y."/>
        </authorList>
    </citation>
    <scope>NUCLEOTIDE SEQUENCE [LARGE SCALE GENOMIC DNA]</scope>
    <source>
        <strain evidence="3 4">M1-21</strain>
    </source>
</reference>
<dbReference type="InterPro" id="IPR029058">
    <property type="entry name" value="AB_hydrolase_fold"/>
</dbReference>
<name>A0ABU9Z328_9RHOO</name>
<dbReference type="EMBL" id="JBDIVE010000014">
    <property type="protein sequence ID" value="MEN3070473.1"/>
    <property type="molecule type" value="Genomic_DNA"/>
</dbReference>
<keyword evidence="3" id="KW-0378">Hydrolase</keyword>
<organism evidence="3 4">
    <name type="scientific">Uliginosibacterium sediminicola</name>
    <dbReference type="NCBI Taxonomy" id="2024550"/>
    <lineage>
        <taxon>Bacteria</taxon>
        <taxon>Pseudomonadati</taxon>
        <taxon>Pseudomonadota</taxon>
        <taxon>Betaproteobacteria</taxon>
        <taxon>Rhodocyclales</taxon>
        <taxon>Zoogloeaceae</taxon>
        <taxon>Uliginosibacterium</taxon>
    </lineage>
</organism>
<dbReference type="Pfam" id="PF00561">
    <property type="entry name" value="Abhydrolase_1"/>
    <property type="match status" value="1"/>
</dbReference>
<dbReference type="PANTHER" id="PTHR10794:SF94">
    <property type="entry name" value="ESTERASE YHET-RELATED"/>
    <property type="match status" value="1"/>
</dbReference>
<feature type="domain" description="AB hydrolase-1" evidence="2">
    <location>
        <begin position="54"/>
        <end position="294"/>
    </location>
</feature>
<evidence type="ECO:0000259" key="2">
    <source>
        <dbReference type="Pfam" id="PF00561"/>
    </source>
</evidence>
<dbReference type="InterPro" id="IPR050960">
    <property type="entry name" value="AB_hydrolase_4_sf"/>
</dbReference>
<proteinExistence type="inferred from homology"/>
<dbReference type="NCBIfam" id="NF008218">
    <property type="entry name" value="PRK10985.1"/>
    <property type="match status" value="1"/>
</dbReference>
<accession>A0ABU9Z328</accession>
<evidence type="ECO:0000313" key="4">
    <source>
        <dbReference type="Proteomes" id="UP001410394"/>
    </source>
</evidence>
<dbReference type="RefSeq" id="WP_345921251.1">
    <property type="nucleotide sequence ID" value="NZ_JBDIVE010000014.1"/>
</dbReference>
<sequence>MSYESPAWLLNGHLQTIWPLLIKGSLPKLKRRRWETPDGDFIDLDFLPHQDQAPLVVLFHGLEGSSRSHYARALLRKLATKAWNGVVVHFRGCSGEPNRLLRAYHSGDADEIDWILQRLALQYPGVPIYAAGVSLGGNALLCWLGSRPHAYKLITKAAAISAPLDLSAAGIHLARGFNKIYTRHFLRSMRANARQKAQQFPGQFDAERAVHADTLFDFDDAYTAPVHGFGNVHAYWKQASAKPRLADITLPTLVINARNDPFLPAQHLPHKHEVSPLVTLEQPAQGGHVGFVSGAFPGNLDWLPERLISYFER</sequence>
<dbReference type="GO" id="GO:0016787">
    <property type="term" value="F:hydrolase activity"/>
    <property type="evidence" value="ECO:0007669"/>
    <property type="project" value="UniProtKB-KW"/>
</dbReference>
<dbReference type="PANTHER" id="PTHR10794">
    <property type="entry name" value="ABHYDROLASE DOMAIN-CONTAINING PROTEIN"/>
    <property type="match status" value="1"/>
</dbReference>
<dbReference type="Gene3D" id="3.40.50.1820">
    <property type="entry name" value="alpha/beta hydrolase"/>
    <property type="match status" value="1"/>
</dbReference>
<dbReference type="InterPro" id="IPR000073">
    <property type="entry name" value="AB_hydrolase_1"/>
</dbReference>
<protein>
    <submittedName>
        <fullName evidence="3">Hydrolase</fullName>
    </submittedName>
</protein>
<dbReference type="PIRSF" id="PIRSF005211">
    <property type="entry name" value="Ab_hydro_YheT"/>
    <property type="match status" value="1"/>
</dbReference>
<dbReference type="SUPFAM" id="SSF53474">
    <property type="entry name" value="alpha/beta-Hydrolases"/>
    <property type="match status" value="1"/>
</dbReference>